<dbReference type="Gene3D" id="3.40.50.150">
    <property type="entry name" value="Vaccinia Virus protein VP39"/>
    <property type="match status" value="1"/>
</dbReference>
<evidence type="ECO:0008006" key="3">
    <source>
        <dbReference type="Google" id="ProtNLM"/>
    </source>
</evidence>
<evidence type="ECO:0000313" key="2">
    <source>
        <dbReference type="Proteomes" id="UP000199614"/>
    </source>
</evidence>
<accession>A0A1I5E152</accession>
<dbReference type="SUPFAM" id="SSF53335">
    <property type="entry name" value="S-adenosyl-L-methionine-dependent methyltransferases"/>
    <property type="match status" value="1"/>
</dbReference>
<dbReference type="AlphaFoldDB" id="A0A1I5E152"/>
<organism evidence="1 2">
    <name type="scientific">Pseudonocardia ammonioxydans</name>
    <dbReference type="NCBI Taxonomy" id="260086"/>
    <lineage>
        <taxon>Bacteria</taxon>
        <taxon>Bacillati</taxon>
        <taxon>Actinomycetota</taxon>
        <taxon>Actinomycetes</taxon>
        <taxon>Pseudonocardiales</taxon>
        <taxon>Pseudonocardiaceae</taxon>
        <taxon>Pseudonocardia</taxon>
    </lineage>
</organism>
<keyword evidence="2" id="KW-1185">Reference proteome</keyword>
<dbReference type="InterPro" id="IPR029063">
    <property type="entry name" value="SAM-dependent_MTases_sf"/>
</dbReference>
<dbReference type="STRING" id="260086.SAMN05216207_102860"/>
<reference evidence="1 2" key="1">
    <citation type="submission" date="2016-10" db="EMBL/GenBank/DDBJ databases">
        <authorList>
            <person name="de Groot N.N."/>
        </authorList>
    </citation>
    <scope>NUCLEOTIDE SEQUENCE [LARGE SCALE GENOMIC DNA]</scope>
    <source>
        <strain evidence="1 2">CGMCC 4.1877</strain>
    </source>
</reference>
<dbReference type="EMBL" id="FOUY01000028">
    <property type="protein sequence ID" value="SFO05228.1"/>
    <property type="molecule type" value="Genomic_DNA"/>
</dbReference>
<proteinExistence type="predicted"/>
<name>A0A1I5E152_PSUAM</name>
<protein>
    <recommendedName>
        <fullName evidence="3">Methyltransferase domain-containing protein</fullName>
    </recommendedName>
</protein>
<dbReference type="Proteomes" id="UP000199614">
    <property type="component" value="Unassembled WGS sequence"/>
</dbReference>
<evidence type="ECO:0000313" key="1">
    <source>
        <dbReference type="EMBL" id="SFO05228.1"/>
    </source>
</evidence>
<gene>
    <name evidence="1" type="ORF">SAMN05216207_102860</name>
</gene>
<sequence>MSAPLQGPAGTEVCPPAWLAMREPADADARSAELAADLAASLAATPPVARAVSSGALLVRDLGCGTGSMARWLAPRLPPRGGQHWVLHDRDPGLLEYAVAGLPAGVTGEAAPGDLTRIDAAALAGTGLVVASALLDLLDADEVDALAEACVTAGCPALLTLSVTGRVRLDPPDPLDPAIAAAFDDHQRRRAGTRRLLGPDAVSAAVTAFGRRGARVRTAPSPWRLGPDRSGLLREWLAGWLDAACTHRPGLRRVVGPYRERREDELARGRLTVRVGHADLLAVPDTGSAAGERP</sequence>